<dbReference type="GO" id="GO:0004190">
    <property type="term" value="F:aspartic-type endopeptidase activity"/>
    <property type="evidence" value="ECO:0007669"/>
    <property type="project" value="UniProtKB-KW"/>
</dbReference>
<keyword evidence="10" id="KW-0325">Glycoprotein</keyword>
<dbReference type="InterPro" id="IPR001461">
    <property type="entry name" value="Aspartic_peptidase_A1"/>
</dbReference>
<evidence type="ECO:0000256" key="8">
    <source>
        <dbReference type="ARBA" id="ARBA00023026"/>
    </source>
</evidence>
<sequence>MHSFHLILYGILASPAHSFIPPKHSEGVYRGENWLDVPTESSLKPGIRYGLKKTRNVLPPILHADKTNLPGSVPLNNDGHDISYIIEAEVGPKKQKLDLLLDSGAPHSWVMNSDCHTDACKTHSTFDSDMPTSGSFKVGYGTGNVHGNYINETITMGDISVNFTFGSATSASNEFLGYPIDGILGIGYAKADQNPPSFMQSVIADKILDQNIIGINLFRHNEKKDGEIVFGDVDETRISGNVTYSPLIENASDWRIPFDGFSVGTNSVKYDKKVALVDTGTSYVLAPAKDIAKVHGFIKGSKKITDKTTQNSYTVPCNTKTEIQLTFSGTNFTMSPKDFVGAPTANGSPDCQSNIVEQSVFGDDVWLVGDTFIKNIYLILDWDEGRVGMAKRNYNDPQPTSTPTSTASIESATSQNLGSNLAPSALQSSTTAGPHAAKPTTESSMANSSCPKSYTLALLSALIAWMIISVASN</sequence>
<keyword evidence="9" id="KW-0472">Membrane</keyword>
<dbReference type="Gene3D" id="2.40.70.10">
    <property type="entry name" value="Acid Proteases"/>
    <property type="match status" value="2"/>
</dbReference>
<feature type="chain" id="PRO_5007894919" description="Probable aspartic-type endopeptidase CTSD" evidence="15">
    <location>
        <begin position="19"/>
        <end position="473"/>
    </location>
</feature>
<evidence type="ECO:0000256" key="9">
    <source>
        <dbReference type="ARBA" id="ARBA00023136"/>
    </source>
</evidence>
<comment type="similarity">
    <text evidence="2 13">Belongs to the peptidase A1 family.</text>
</comment>
<keyword evidence="8" id="KW-0843">Virulence</keyword>
<evidence type="ECO:0000256" key="3">
    <source>
        <dbReference type="ARBA" id="ARBA00022475"/>
    </source>
</evidence>
<dbReference type="InterPro" id="IPR033121">
    <property type="entry name" value="PEPTIDASE_A1"/>
</dbReference>
<keyword evidence="18" id="KW-1185">Reference proteome</keyword>
<evidence type="ECO:0000256" key="13">
    <source>
        <dbReference type="RuleBase" id="RU000454"/>
    </source>
</evidence>
<dbReference type="CDD" id="cd05471">
    <property type="entry name" value="pepsin_like"/>
    <property type="match status" value="1"/>
</dbReference>
<dbReference type="GO" id="GO:0098552">
    <property type="term" value="C:side of membrane"/>
    <property type="evidence" value="ECO:0007669"/>
    <property type="project" value="UniProtKB-KW"/>
</dbReference>
<accession>A0A167Z9H2</accession>
<evidence type="ECO:0000256" key="4">
    <source>
        <dbReference type="ARBA" id="ARBA00022622"/>
    </source>
</evidence>
<keyword evidence="15" id="KW-0732">Signal</keyword>
<feature type="compositionally biased region" description="Polar residues" evidence="14">
    <location>
        <begin position="415"/>
        <end position="432"/>
    </location>
</feature>
<feature type="signal peptide" evidence="15">
    <location>
        <begin position="1"/>
        <end position="18"/>
    </location>
</feature>
<dbReference type="Proteomes" id="UP000242877">
    <property type="component" value="Unassembled WGS sequence"/>
</dbReference>
<evidence type="ECO:0000256" key="12">
    <source>
        <dbReference type="ARBA" id="ARBA00070306"/>
    </source>
</evidence>
<dbReference type="GO" id="GO:0006508">
    <property type="term" value="P:proteolysis"/>
    <property type="evidence" value="ECO:0007669"/>
    <property type="project" value="UniProtKB-KW"/>
</dbReference>
<dbReference type="SUPFAM" id="SSF50630">
    <property type="entry name" value="Acid proteases"/>
    <property type="match status" value="1"/>
</dbReference>
<evidence type="ECO:0000256" key="15">
    <source>
        <dbReference type="SAM" id="SignalP"/>
    </source>
</evidence>
<dbReference type="GO" id="GO:0005886">
    <property type="term" value="C:plasma membrane"/>
    <property type="evidence" value="ECO:0007669"/>
    <property type="project" value="UniProtKB-SubCell"/>
</dbReference>
<dbReference type="InterPro" id="IPR034164">
    <property type="entry name" value="Pepsin-like_dom"/>
</dbReference>
<feature type="compositionally biased region" description="Polar residues" evidence="14">
    <location>
        <begin position="440"/>
        <end position="449"/>
    </location>
</feature>
<evidence type="ECO:0000256" key="11">
    <source>
        <dbReference type="ARBA" id="ARBA00023288"/>
    </source>
</evidence>
<dbReference type="Pfam" id="PF00026">
    <property type="entry name" value="Asp"/>
    <property type="match status" value="1"/>
</dbReference>
<evidence type="ECO:0000256" key="6">
    <source>
        <dbReference type="ARBA" id="ARBA00022750"/>
    </source>
</evidence>
<gene>
    <name evidence="17" type="ORF">AAP_03011</name>
</gene>
<comment type="subcellular location">
    <subcellularLocation>
        <location evidence="1">Cell membrane</location>
        <topology evidence="1">Lipid-anchor</topology>
        <topology evidence="1">GPI-anchor</topology>
    </subcellularLocation>
</comment>
<proteinExistence type="inferred from homology"/>
<feature type="domain" description="Peptidase A1" evidence="16">
    <location>
        <begin position="84"/>
        <end position="390"/>
    </location>
</feature>
<evidence type="ECO:0000313" key="18">
    <source>
        <dbReference type="Proteomes" id="UP000242877"/>
    </source>
</evidence>
<dbReference type="InterPro" id="IPR001969">
    <property type="entry name" value="Aspartic_peptidase_AS"/>
</dbReference>
<evidence type="ECO:0000256" key="5">
    <source>
        <dbReference type="ARBA" id="ARBA00022670"/>
    </source>
</evidence>
<name>A0A167Z9H2_9EURO</name>
<feature type="region of interest" description="Disordered" evidence="14">
    <location>
        <begin position="391"/>
        <end position="449"/>
    </location>
</feature>
<keyword evidence="11" id="KW-0449">Lipoprotein</keyword>
<evidence type="ECO:0000256" key="10">
    <source>
        <dbReference type="ARBA" id="ARBA00023180"/>
    </source>
</evidence>
<organism evidence="17 18">
    <name type="scientific">Ascosphaera apis ARSEF 7405</name>
    <dbReference type="NCBI Taxonomy" id="392613"/>
    <lineage>
        <taxon>Eukaryota</taxon>
        <taxon>Fungi</taxon>
        <taxon>Dikarya</taxon>
        <taxon>Ascomycota</taxon>
        <taxon>Pezizomycotina</taxon>
        <taxon>Eurotiomycetes</taxon>
        <taxon>Eurotiomycetidae</taxon>
        <taxon>Onygenales</taxon>
        <taxon>Ascosphaeraceae</taxon>
        <taxon>Ascosphaera</taxon>
    </lineage>
</organism>
<reference evidence="17 18" key="1">
    <citation type="journal article" date="2016" name="Genome Biol. Evol.">
        <title>Divergent and convergent evolution of fungal pathogenicity.</title>
        <authorList>
            <person name="Shang Y."/>
            <person name="Xiao G."/>
            <person name="Zheng P."/>
            <person name="Cen K."/>
            <person name="Zhan S."/>
            <person name="Wang C."/>
        </authorList>
    </citation>
    <scope>NUCLEOTIDE SEQUENCE [LARGE SCALE GENOMIC DNA]</scope>
    <source>
        <strain evidence="17 18">ARSEF 7405</strain>
    </source>
</reference>
<keyword evidence="6 13" id="KW-0064">Aspartyl protease</keyword>
<comment type="caution">
    <text evidence="17">The sequence shown here is derived from an EMBL/GenBank/DDBJ whole genome shotgun (WGS) entry which is preliminary data.</text>
</comment>
<dbReference type="PANTHER" id="PTHR47966:SF75">
    <property type="entry name" value="ENDOPEPTIDASE (CTSD), PUTATIVE (AFU_ORTHOLOGUE AFUA_4G07040)-RELATED"/>
    <property type="match status" value="1"/>
</dbReference>
<keyword evidence="3" id="KW-1003">Cell membrane</keyword>
<dbReference type="AlphaFoldDB" id="A0A167Z9H2"/>
<feature type="compositionally biased region" description="Low complexity" evidence="14">
    <location>
        <begin position="399"/>
        <end position="414"/>
    </location>
</feature>
<dbReference type="InterPro" id="IPR021109">
    <property type="entry name" value="Peptidase_aspartic_dom_sf"/>
</dbReference>
<dbReference type="EMBL" id="AZGZ01000011">
    <property type="protein sequence ID" value="KZZ92356.1"/>
    <property type="molecule type" value="Genomic_DNA"/>
</dbReference>
<keyword evidence="5 13" id="KW-0645">Protease</keyword>
<evidence type="ECO:0000256" key="7">
    <source>
        <dbReference type="ARBA" id="ARBA00022801"/>
    </source>
</evidence>
<dbReference type="PANTHER" id="PTHR47966">
    <property type="entry name" value="BETA-SITE APP-CLEAVING ENZYME, ISOFORM A-RELATED"/>
    <property type="match status" value="1"/>
</dbReference>
<dbReference type="VEuPathDB" id="FungiDB:AAP_03011"/>
<keyword evidence="4" id="KW-0336">GPI-anchor</keyword>
<protein>
    <recommendedName>
        <fullName evidence="12">Probable aspartic-type endopeptidase CTSD</fullName>
    </recommendedName>
</protein>
<evidence type="ECO:0000256" key="1">
    <source>
        <dbReference type="ARBA" id="ARBA00004609"/>
    </source>
</evidence>
<dbReference type="FunFam" id="2.40.70.10:FF:000060">
    <property type="entry name" value="Aspartic-type endopeptidase ctsD"/>
    <property type="match status" value="1"/>
</dbReference>
<dbReference type="OrthoDB" id="28208at2759"/>
<dbReference type="PROSITE" id="PS51767">
    <property type="entry name" value="PEPTIDASE_A1"/>
    <property type="match status" value="1"/>
</dbReference>
<evidence type="ECO:0000256" key="2">
    <source>
        <dbReference type="ARBA" id="ARBA00007447"/>
    </source>
</evidence>
<dbReference type="PRINTS" id="PR00792">
    <property type="entry name" value="PEPSIN"/>
</dbReference>
<evidence type="ECO:0000259" key="16">
    <source>
        <dbReference type="PROSITE" id="PS51767"/>
    </source>
</evidence>
<dbReference type="PROSITE" id="PS00141">
    <property type="entry name" value="ASP_PROTEASE"/>
    <property type="match status" value="1"/>
</dbReference>
<evidence type="ECO:0000313" key="17">
    <source>
        <dbReference type="EMBL" id="KZZ92356.1"/>
    </source>
</evidence>
<keyword evidence="7 13" id="KW-0378">Hydrolase</keyword>
<evidence type="ECO:0000256" key="14">
    <source>
        <dbReference type="SAM" id="MobiDB-lite"/>
    </source>
</evidence>